<reference evidence="2" key="1">
    <citation type="journal article" date="2014" name="Int. J. Syst. Evol. Microbiol.">
        <title>Complete genome of a new Firmicutes species belonging to the dominant human colonic microbiota ('Ruminococcus bicirculans') reveals two chromosomes and a selective capacity to utilize plant glucans.</title>
        <authorList>
            <consortium name="NISC Comparative Sequencing Program"/>
            <person name="Wegmann U."/>
            <person name="Louis P."/>
            <person name="Goesmann A."/>
            <person name="Henrissat B."/>
            <person name="Duncan S.H."/>
            <person name="Flint H.J."/>
        </authorList>
    </citation>
    <scope>NUCLEOTIDE SEQUENCE</scope>
    <source>
        <strain evidence="2">CECT 7184</strain>
    </source>
</reference>
<sequence>MNIGIPAKLPVKSTTVTKLLSFRNLLKFLIPFKSKKPIFKGTISILSIFWYSVSKTPLLPLLQSTTGFSFLL</sequence>
<name>A0ABT8CYJ3_9FLAO</name>
<comment type="caution">
    <text evidence="2">The sequence shown here is derived from an EMBL/GenBank/DDBJ whole genome shotgun (WGS) entry which is preliminary data.</text>
</comment>
<reference evidence="3" key="2">
    <citation type="journal article" date="2019" name="Int. J. Syst. Evol. Microbiol.">
        <title>The Global Catalogue of Microorganisms (GCM) 10K type strain sequencing project: providing services to taxonomists for standard genome sequencing and annotation.</title>
        <authorList>
            <consortium name="The Broad Institute Genomics Platform"/>
            <consortium name="The Broad Institute Genome Sequencing Center for Infectious Disease"/>
            <person name="Wu L."/>
            <person name="Ma J."/>
        </authorList>
    </citation>
    <scope>NUCLEOTIDE SEQUENCE [LARGE SCALE GENOMIC DNA]</scope>
    <source>
        <strain evidence="3">CECT 7184</strain>
    </source>
</reference>
<dbReference type="Proteomes" id="UP001242368">
    <property type="component" value="Unassembled WGS sequence"/>
</dbReference>
<evidence type="ECO:0000313" key="3">
    <source>
        <dbReference type="Proteomes" id="UP001242368"/>
    </source>
</evidence>
<organism evidence="2 3">
    <name type="scientific">Paenimyroides ceti</name>
    <dbReference type="NCBI Taxonomy" id="395087"/>
    <lineage>
        <taxon>Bacteria</taxon>
        <taxon>Pseudomonadati</taxon>
        <taxon>Bacteroidota</taxon>
        <taxon>Flavobacteriia</taxon>
        <taxon>Flavobacteriales</taxon>
        <taxon>Flavobacteriaceae</taxon>
        <taxon>Paenimyroides</taxon>
    </lineage>
</organism>
<protein>
    <submittedName>
        <fullName evidence="2">Uncharacterized protein</fullName>
    </submittedName>
</protein>
<gene>
    <name evidence="1" type="ORF">QW060_11675</name>
    <name evidence="2" type="ORF">QW060_19295</name>
</gene>
<keyword evidence="3" id="KW-1185">Reference proteome</keyword>
<evidence type="ECO:0000313" key="1">
    <source>
        <dbReference type="EMBL" id="MDN3707770.1"/>
    </source>
</evidence>
<proteinExistence type="predicted"/>
<evidence type="ECO:0000313" key="2">
    <source>
        <dbReference type="EMBL" id="MDN3709181.1"/>
    </source>
</evidence>
<dbReference type="RefSeq" id="WP_290364802.1">
    <property type="nucleotide sequence ID" value="NZ_JAUFQU010000001.1"/>
</dbReference>
<reference evidence="2" key="3">
    <citation type="submission" date="2023-06" db="EMBL/GenBank/DDBJ databases">
        <authorList>
            <person name="Lucena T."/>
            <person name="Sun Q."/>
        </authorList>
    </citation>
    <scope>NUCLEOTIDE SEQUENCE</scope>
    <source>
        <strain evidence="2">CECT 7184</strain>
    </source>
</reference>
<dbReference type="EMBL" id="JAUFQU010000021">
    <property type="protein sequence ID" value="MDN3709181.1"/>
    <property type="molecule type" value="Genomic_DNA"/>
</dbReference>
<dbReference type="EMBL" id="JAUFQU010000001">
    <property type="protein sequence ID" value="MDN3707770.1"/>
    <property type="molecule type" value="Genomic_DNA"/>
</dbReference>
<accession>A0ABT8CYJ3</accession>